<evidence type="ECO:0000256" key="3">
    <source>
        <dbReference type="ARBA" id="ARBA00022692"/>
    </source>
</evidence>
<dbReference type="EMBL" id="CP016428">
    <property type="protein sequence ID" value="ANW00892.1"/>
    <property type="molecule type" value="Genomic_DNA"/>
</dbReference>
<feature type="transmembrane region" description="Helical" evidence="6">
    <location>
        <begin position="35"/>
        <end position="55"/>
    </location>
</feature>
<dbReference type="OrthoDB" id="5761230at2"/>
<evidence type="ECO:0000256" key="1">
    <source>
        <dbReference type="ARBA" id="ARBA00004141"/>
    </source>
</evidence>
<accession>A0A1B1UDP1</accession>
<dbReference type="PANTHER" id="PTHR21716:SF62">
    <property type="entry name" value="TRANSPORT PROTEIN YDBI-RELATED"/>
    <property type="match status" value="1"/>
</dbReference>
<protein>
    <recommendedName>
        <fullName evidence="9">AI-2E family transporter</fullName>
    </recommendedName>
</protein>
<gene>
    <name evidence="7" type="ORF">LMTR13_12625</name>
</gene>
<evidence type="ECO:0000313" key="7">
    <source>
        <dbReference type="EMBL" id="ANW00892.1"/>
    </source>
</evidence>
<feature type="transmembrane region" description="Helical" evidence="6">
    <location>
        <begin position="196"/>
        <end position="219"/>
    </location>
</feature>
<dbReference type="InterPro" id="IPR002549">
    <property type="entry name" value="AI-2E-like"/>
</dbReference>
<evidence type="ECO:0000256" key="5">
    <source>
        <dbReference type="ARBA" id="ARBA00023136"/>
    </source>
</evidence>
<dbReference type="KEGG" id="bic:LMTR13_12625"/>
<evidence type="ECO:0000313" key="8">
    <source>
        <dbReference type="Proteomes" id="UP000092839"/>
    </source>
</evidence>
<feature type="transmembrane region" description="Helical" evidence="6">
    <location>
        <begin position="225"/>
        <end position="251"/>
    </location>
</feature>
<proteinExistence type="inferred from homology"/>
<dbReference type="AlphaFoldDB" id="A0A1B1UDP1"/>
<dbReference type="Proteomes" id="UP000092839">
    <property type="component" value="Chromosome"/>
</dbReference>
<dbReference type="GO" id="GO:0016020">
    <property type="term" value="C:membrane"/>
    <property type="evidence" value="ECO:0007669"/>
    <property type="project" value="UniProtKB-SubCell"/>
</dbReference>
<dbReference type="PANTHER" id="PTHR21716">
    <property type="entry name" value="TRANSMEMBRANE PROTEIN"/>
    <property type="match status" value="1"/>
</dbReference>
<name>A0A1B1UDP1_9BRAD</name>
<feature type="transmembrane region" description="Helical" evidence="6">
    <location>
        <begin position="294"/>
        <end position="325"/>
    </location>
</feature>
<evidence type="ECO:0000256" key="4">
    <source>
        <dbReference type="ARBA" id="ARBA00022989"/>
    </source>
</evidence>
<dbReference type="GO" id="GO:0055085">
    <property type="term" value="P:transmembrane transport"/>
    <property type="evidence" value="ECO:0007669"/>
    <property type="project" value="TreeGrafter"/>
</dbReference>
<comment type="similarity">
    <text evidence="2">Belongs to the autoinducer-2 exporter (AI-2E) (TC 2.A.86) family.</text>
</comment>
<comment type="subcellular location">
    <subcellularLocation>
        <location evidence="1">Membrane</location>
        <topology evidence="1">Multi-pass membrane protein</topology>
    </subcellularLocation>
</comment>
<evidence type="ECO:0000256" key="2">
    <source>
        <dbReference type="ARBA" id="ARBA00009773"/>
    </source>
</evidence>
<feature type="transmembrane region" description="Helical" evidence="6">
    <location>
        <begin position="258"/>
        <end position="274"/>
    </location>
</feature>
<keyword evidence="3 6" id="KW-0812">Transmembrane</keyword>
<feature type="transmembrane region" description="Helical" evidence="6">
    <location>
        <begin position="12"/>
        <end position="29"/>
    </location>
</feature>
<reference evidence="7 8" key="1">
    <citation type="submission" date="2016-07" db="EMBL/GenBank/DDBJ databases">
        <title>Complete genome sequence of Bradyrhizobium icense LMTR 13T, a potential inoculant strain isolated from lima bean (Phaseolus lunatus) in Peru.</title>
        <authorList>
            <person name="Ormeno-Orrillo E."/>
            <person name="Duran D."/>
            <person name="Rogel M.A."/>
            <person name="Rey L."/>
            <person name="Imperial J."/>
            <person name="Ruiz-Argueso T."/>
            <person name="Martinez-Romero E."/>
        </authorList>
    </citation>
    <scope>NUCLEOTIDE SEQUENCE [LARGE SCALE GENOMIC DNA]</scope>
    <source>
        <strain evidence="7 8">LMTR 13</strain>
    </source>
</reference>
<evidence type="ECO:0000256" key="6">
    <source>
        <dbReference type="SAM" id="Phobius"/>
    </source>
</evidence>
<organism evidence="7 8">
    <name type="scientific">Bradyrhizobium icense</name>
    <dbReference type="NCBI Taxonomy" id="1274631"/>
    <lineage>
        <taxon>Bacteria</taxon>
        <taxon>Pseudomonadati</taxon>
        <taxon>Pseudomonadota</taxon>
        <taxon>Alphaproteobacteria</taxon>
        <taxon>Hyphomicrobiales</taxon>
        <taxon>Nitrobacteraceae</taxon>
        <taxon>Bradyrhizobium</taxon>
    </lineage>
</organism>
<dbReference type="Pfam" id="PF01594">
    <property type="entry name" value="AI-2E_transport"/>
    <property type="match status" value="1"/>
</dbReference>
<keyword evidence="8" id="KW-1185">Reference proteome</keyword>
<sequence length="347" mass="36156">MRYALASDWIFLRRVLITLAVVSIAYLAWKIAALFILFFAAVLLAVLLGGLAGVVARYSLLSPGWALALSCVSLAAIVGALLSVFGAQIIGQISGVFGQLPGAINAAGARFGIADAFAQLQETVSAEGSGQLLSRAARVGYTALGVVADLVLVTVVAIYLAADPSLYRRGTIKLFPPEQHDRIGDALDLSASALRLWFLGQLVSMTLVGLLCGLAFWAIGLPSPVGLGAIAGATNFIPLIGPIIGAVPAVLFALTQDLRVVLWTVGAVLVIQQLEGNFITPMIQKRAVEIPPALILLGISALGALGGMLGVILAAPLTVVIMVLVQKLWIRETLGGNTTIPGERHLN</sequence>
<keyword evidence="4 6" id="KW-1133">Transmembrane helix</keyword>
<dbReference type="RefSeq" id="WP_065728163.1">
    <property type="nucleotide sequence ID" value="NZ_CP016428.1"/>
</dbReference>
<feature type="transmembrane region" description="Helical" evidence="6">
    <location>
        <begin position="67"/>
        <end position="90"/>
    </location>
</feature>
<evidence type="ECO:0008006" key="9">
    <source>
        <dbReference type="Google" id="ProtNLM"/>
    </source>
</evidence>
<keyword evidence="5 6" id="KW-0472">Membrane</keyword>
<feature type="transmembrane region" description="Helical" evidence="6">
    <location>
        <begin position="139"/>
        <end position="162"/>
    </location>
</feature>